<reference evidence="4 5" key="1">
    <citation type="submission" date="2016-05" db="EMBL/GenBank/DDBJ databases">
        <authorList>
            <person name="Lavstsen T."/>
            <person name="Jespersen J.S."/>
        </authorList>
    </citation>
    <scope>NUCLEOTIDE SEQUENCE [LARGE SCALE GENOMIC DNA]</scope>
</reference>
<reference evidence="4 5" key="2">
    <citation type="submission" date="2016-07" db="EMBL/GenBank/DDBJ databases">
        <title>Whole genome sequeicing and characterization of Enterobacter phage Arya isolated from the termite gut.</title>
        <authorList>
            <person name="Tikhe C."/>
            <person name="Husseneder C."/>
        </authorList>
    </citation>
    <scope>NUCLEOTIDE SEQUENCE [LARGE SCALE GENOMIC DNA]</scope>
</reference>
<comment type="subcellular location">
    <subcellularLocation>
        <location evidence="1">Host cytoplasm</location>
    </subcellularLocation>
</comment>
<evidence type="ECO:0000313" key="4">
    <source>
        <dbReference type="EMBL" id="ANN86109.1"/>
    </source>
</evidence>
<dbReference type="GO" id="GO:0030430">
    <property type="term" value="C:host cell cytoplasm"/>
    <property type="evidence" value="ECO:0007669"/>
    <property type="project" value="UniProtKB-SubCell"/>
</dbReference>
<gene>
    <name evidence="4" type="ORF">BI096_gp01</name>
</gene>
<dbReference type="Gene3D" id="1.10.10.10">
    <property type="entry name" value="Winged helix-like DNA-binding domain superfamily/Winged helix DNA-binding domain"/>
    <property type="match status" value="1"/>
</dbReference>
<evidence type="ECO:0000313" key="5">
    <source>
        <dbReference type="Proteomes" id="UP000201689"/>
    </source>
</evidence>
<dbReference type="Proteomes" id="UP000201689">
    <property type="component" value="Segment"/>
</dbReference>
<sequence length="174" mass="19151">MEKTIKGKVVNRTGLAEFFGVAPPTVDGWRRNGCPFVTLGGRGKEWEFDTAAVATWLRDKAVTDATGETQADESELKRRKLAAETEKAELELAKTKGEVAPLDQVERAVAKAFAEVRAGMRNLPQRTVSMLIGETDERRFKTVLMGEIDEVLKSLTAVSLLDGYDEESDGDSEE</sequence>
<dbReference type="SUPFAM" id="SSF46955">
    <property type="entry name" value="Putative DNA-binding domain"/>
    <property type="match status" value="1"/>
</dbReference>
<protein>
    <submittedName>
        <fullName evidence="4">Putative small terminase subunit</fullName>
    </submittedName>
</protein>
<proteinExistence type="predicted"/>
<organism evidence="4 5">
    <name type="scientific">Enterobacter phage Arya</name>
    <dbReference type="NCBI Taxonomy" id="1864622"/>
    <lineage>
        <taxon>Viruses</taxon>
        <taxon>Duplodnaviria</taxon>
        <taxon>Heunggongvirae</taxon>
        <taxon>Uroviricota</taxon>
        <taxon>Caudoviricetes</taxon>
        <taxon>Iiscvirinae</taxon>
        <taxon>Aryavirus</taxon>
        <taxon>Aryavirus arya</taxon>
    </lineage>
</organism>
<dbReference type="InterPro" id="IPR010906">
    <property type="entry name" value="Phage_lambda_Nu1_terminase-ssu"/>
</dbReference>
<dbReference type="KEGG" id="vg:29064972"/>
<dbReference type="Pfam" id="PF07471">
    <property type="entry name" value="Phage_Nu1"/>
    <property type="match status" value="1"/>
</dbReference>
<keyword evidence="5" id="KW-1185">Reference proteome</keyword>
<dbReference type="InterPro" id="IPR036388">
    <property type="entry name" value="WH-like_DNA-bd_sf"/>
</dbReference>
<dbReference type="EMBL" id="KX231828">
    <property type="protein sequence ID" value="ANN86109.1"/>
    <property type="molecule type" value="Genomic_DNA"/>
</dbReference>
<keyword evidence="2" id="KW-1035">Host cytoplasm</keyword>
<feature type="coiled-coil region" evidence="3">
    <location>
        <begin position="71"/>
        <end position="98"/>
    </location>
</feature>
<evidence type="ECO:0000256" key="2">
    <source>
        <dbReference type="ARBA" id="ARBA00023200"/>
    </source>
</evidence>
<name>A0A193GYK5_9CAUD</name>
<evidence type="ECO:0000256" key="1">
    <source>
        <dbReference type="ARBA" id="ARBA00004192"/>
    </source>
</evidence>
<accession>A0A193GYK5</accession>
<dbReference type="OrthoDB" id="18255at10239"/>
<dbReference type="RefSeq" id="YP_009284265.1">
    <property type="nucleotide sequence ID" value="NC_031048.1"/>
</dbReference>
<keyword evidence="3" id="KW-0175">Coiled coil</keyword>
<dbReference type="InterPro" id="IPR009061">
    <property type="entry name" value="DNA-bd_dom_put_sf"/>
</dbReference>
<evidence type="ECO:0000256" key="3">
    <source>
        <dbReference type="SAM" id="Coils"/>
    </source>
</evidence>
<dbReference type="GeneID" id="29064972"/>